<dbReference type="PANTHER" id="PTHR33678:SF1">
    <property type="entry name" value="BLL1576 PROTEIN"/>
    <property type="match status" value="1"/>
</dbReference>
<dbReference type="Pfam" id="PF13817">
    <property type="entry name" value="DDE_Tnp_IS66_C"/>
    <property type="match status" value="1"/>
</dbReference>
<evidence type="ECO:0000313" key="6">
    <source>
        <dbReference type="EMBL" id="BBP45244.1"/>
    </source>
</evidence>
<evidence type="ECO:0000259" key="2">
    <source>
        <dbReference type="Pfam" id="PF03050"/>
    </source>
</evidence>
<evidence type="ECO:0000259" key="4">
    <source>
        <dbReference type="Pfam" id="PF13007"/>
    </source>
</evidence>
<feature type="compositionally biased region" description="Low complexity" evidence="1">
    <location>
        <begin position="88"/>
        <end position="107"/>
    </location>
</feature>
<feature type="domain" description="Transposase IS66 central" evidence="2">
    <location>
        <begin position="187"/>
        <end position="472"/>
    </location>
</feature>
<dbReference type="KEGG" id="tse:THMIRHAS_06170"/>
<organism evidence="6 7">
    <name type="scientific">Thiosulfatimonas sediminis</name>
    <dbReference type="NCBI Taxonomy" id="2675054"/>
    <lineage>
        <taxon>Bacteria</taxon>
        <taxon>Pseudomonadati</taxon>
        <taxon>Pseudomonadota</taxon>
        <taxon>Gammaproteobacteria</taxon>
        <taxon>Thiotrichales</taxon>
        <taxon>Piscirickettsiaceae</taxon>
        <taxon>Thiosulfatimonas</taxon>
    </lineage>
</organism>
<keyword evidence="7" id="KW-1185">Reference proteome</keyword>
<dbReference type="EMBL" id="AP021889">
    <property type="protein sequence ID" value="BBP45244.1"/>
    <property type="molecule type" value="Genomic_DNA"/>
</dbReference>
<evidence type="ECO:0000256" key="1">
    <source>
        <dbReference type="SAM" id="MobiDB-lite"/>
    </source>
</evidence>
<dbReference type="PANTHER" id="PTHR33678">
    <property type="entry name" value="BLL1576 PROTEIN"/>
    <property type="match status" value="1"/>
</dbReference>
<dbReference type="AlphaFoldDB" id="A0A6F8PT89"/>
<dbReference type="Pfam" id="PF03050">
    <property type="entry name" value="DDE_Tnp_IS66"/>
    <property type="match status" value="1"/>
</dbReference>
<evidence type="ECO:0000259" key="5">
    <source>
        <dbReference type="Pfam" id="PF13817"/>
    </source>
</evidence>
<gene>
    <name evidence="6" type="ORF">THMIRHAS_06170</name>
</gene>
<feature type="domain" description="Transposase IS66 C-terminal" evidence="5">
    <location>
        <begin position="479"/>
        <end position="517"/>
    </location>
</feature>
<feature type="region of interest" description="Disordered" evidence="1">
    <location>
        <begin position="70"/>
        <end position="119"/>
    </location>
</feature>
<dbReference type="InterPro" id="IPR024463">
    <property type="entry name" value="Transposase_TnpC_homeodom"/>
</dbReference>
<evidence type="ECO:0000313" key="7">
    <source>
        <dbReference type="Proteomes" id="UP000501726"/>
    </source>
</evidence>
<dbReference type="InterPro" id="IPR024474">
    <property type="entry name" value="Znf_dom_IS66"/>
</dbReference>
<protein>
    <submittedName>
        <fullName evidence="6">Transposase</fullName>
    </submittedName>
</protein>
<dbReference type="InterPro" id="IPR052344">
    <property type="entry name" value="Transposase-related"/>
</dbReference>
<dbReference type="InterPro" id="IPR039552">
    <property type="entry name" value="IS66_C"/>
</dbReference>
<dbReference type="Pfam" id="PF13005">
    <property type="entry name" value="zf-IS66"/>
    <property type="match status" value="1"/>
</dbReference>
<dbReference type="Pfam" id="PF13007">
    <property type="entry name" value="LZ_Tnp_IS66"/>
    <property type="match status" value="1"/>
</dbReference>
<feature type="domain" description="Transposase TnpC homeodomain" evidence="4">
    <location>
        <begin position="51"/>
        <end position="122"/>
    </location>
</feature>
<evidence type="ECO:0000259" key="3">
    <source>
        <dbReference type="Pfam" id="PF13005"/>
    </source>
</evidence>
<feature type="domain" description="Transposase IS66 zinc-finger binding" evidence="3">
    <location>
        <begin position="132"/>
        <end position="172"/>
    </location>
</feature>
<reference evidence="7" key="1">
    <citation type="submission" date="2019-11" db="EMBL/GenBank/DDBJ databases">
        <title>Isolation and characterization of two novel species in the genus Thiomicrorhabdus.</title>
        <authorList>
            <person name="Mochizuki J."/>
            <person name="Kojima H."/>
            <person name="Fukui M."/>
        </authorList>
    </citation>
    <scope>NUCLEOTIDE SEQUENCE [LARGE SCALE GENOMIC DNA]</scope>
    <source>
        <strain evidence="7">aks77</strain>
    </source>
</reference>
<dbReference type="RefSeq" id="WP_173270783.1">
    <property type="nucleotide sequence ID" value="NZ_AP021889.1"/>
</dbReference>
<proteinExistence type="predicted"/>
<accession>A0A6F8PT89</accession>
<dbReference type="Proteomes" id="UP000501726">
    <property type="component" value="Chromosome"/>
</dbReference>
<dbReference type="NCBIfam" id="NF033517">
    <property type="entry name" value="transpos_IS66"/>
    <property type="match status" value="1"/>
</dbReference>
<sequence length="522" mass="59037">MKTPLTAHDLPDDIEALKALVVQSQSDILHQASQLAQKDQHIDTLAKEVSRLSELVMFFKVRQFYKSSEKHPDQAELFNEPEVEDNSSLRASSSDESSSASPKAKSNAGRKPLPKNLPRQRVEHCLPAGEKCDCGSEFKEIGEEVSEQLEIIPAKIIVRQLVRKKYACPCCEGSLKLASMPKQPIPKSIAGPGLMAYIATAKYQDGVPLYRQEKAFERLEVELSRQTMANWMIKGAQLCQPLYNLLQDSLLDSGYVHMDETRVQVLNEVGKTAESHSYMWVRKTGDQKHPVVLFDYAPDRTTQTAMNLLPEFKGFLQTDDYAGYHKIGVTEQITHLGCWAHARRKFMDAKKVLPKNKTGKADMALNLIQKLYQIEQHIKDQPPNKRLEIRQTESLRVLEQLKTWLDKSLNSTVPKSKLGEALSYLAKNWEKLQIFTTNGRLNIDNNPVENAIRPFAIGRKNWLFSQSVKGAKASAMLYSLIETAKANGLEPQAYLTDLFRDLPNCDTLEQFEALLPWNHTAS</sequence>
<name>A0A6F8PT89_9GAMM</name>
<dbReference type="InterPro" id="IPR004291">
    <property type="entry name" value="Transposase_IS66_central"/>
</dbReference>